<dbReference type="Pfam" id="PF00496">
    <property type="entry name" value="SBP_bac_5"/>
    <property type="match status" value="1"/>
</dbReference>
<dbReference type="InterPro" id="IPR039424">
    <property type="entry name" value="SBP_5"/>
</dbReference>
<evidence type="ECO:0000256" key="1">
    <source>
        <dbReference type="SAM" id="SignalP"/>
    </source>
</evidence>
<keyword evidence="1" id="KW-0732">Signal</keyword>
<evidence type="ECO:0000313" key="4">
    <source>
        <dbReference type="Proteomes" id="UP000002213"/>
    </source>
</evidence>
<dbReference type="KEGG" id="ami:Amir_3973"/>
<dbReference type="PANTHER" id="PTHR30290">
    <property type="entry name" value="PERIPLASMIC BINDING COMPONENT OF ABC TRANSPORTER"/>
    <property type="match status" value="1"/>
</dbReference>
<dbReference type="InterPro" id="IPR006311">
    <property type="entry name" value="TAT_signal"/>
</dbReference>
<protein>
    <submittedName>
        <fullName evidence="3">Extracellular solute-binding protein family 5</fullName>
    </submittedName>
</protein>
<dbReference type="GO" id="GO:0015833">
    <property type="term" value="P:peptide transport"/>
    <property type="evidence" value="ECO:0007669"/>
    <property type="project" value="TreeGrafter"/>
</dbReference>
<evidence type="ECO:0000313" key="3">
    <source>
        <dbReference type="EMBL" id="ACU37838.1"/>
    </source>
</evidence>
<evidence type="ECO:0000259" key="2">
    <source>
        <dbReference type="Pfam" id="PF00496"/>
    </source>
</evidence>
<dbReference type="GO" id="GO:0043190">
    <property type="term" value="C:ATP-binding cassette (ABC) transporter complex"/>
    <property type="evidence" value="ECO:0007669"/>
    <property type="project" value="InterPro"/>
</dbReference>
<dbReference type="PIRSF" id="PIRSF002741">
    <property type="entry name" value="MppA"/>
    <property type="match status" value="1"/>
</dbReference>
<dbReference type="GO" id="GO:0042597">
    <property type="term" value="C:periplasmic space"/>
    <property type="evidence" value="ECO:0007669"/>
    <property type="project" value="UniProtKB-ARBA"/>
</dbReference>
<dbReference type="Proteomes" id="UP000002213">
    <property type="component" value="Chromosome"/>
</dbReference>
<keyword evidence="4" id="KW-1185">Reference proteome</keyword>
<dbReference type="GO" id="GO:1904680">
    <property type="term" value="F:peptide transmembrane transporter activity"/>
    <property type="evidence" value="ECO:0007669"/>
    <property type="project" value="TreeGrafter"/>
</dbReference>
<dbReference type="RefSeq" id="WP_015802725.1">
    <property type="nucleotide sequence ID" value="NC_013093.1"/>
</dbReference>
<proteinExistence type="predicted"/>
<dbReference type="SUPFAM" id="SSF53850">
    <property type="entry name" value="Periplasmic binding protein-like II"/>
    <property type="match status" value="1"/>
</dbReference>
<reference evidence="3 4" key="1">
    <citation type="journal article" date="2009" name="Stand. Genomic Sci.">
        <title>Complete genome sequence of Actinosynnema mirum type strain (101).</title>
        <authorList>
            <person name="Land M."/>
            <person name="Lapidus A."/>
            <person name="Mayilraj S."/>
            <person name="Chen F."/>
            <person name="Copeland A."/>
            <person name="Del Rio T.G."/>
            <person name="Nolan M."/>
            <person name="Lucas S."/>
            <person name="Tice H."/>
            <person name="Cheng J.F."/>
            <person name="Chertkov O."/>
            <person name="Bruce D."/>
            <person name="Goodwin L."/>
            <person name="Pitluck S."/>
            <person name="Rohde M."/>
            <person name="Goker M."/>
            <person name="Pati A."/>
            <person name="Ivanova N."/>
            <person name="Mavromatis K."/>
            <person name="Chen A."/>
            <person name="Palaniappan K."/>
            <person name="Hauser L."/>
            <person name="Chang Y.J."/>
            <person name="Jeffries C.C."/>
            <person name="Brettin T."/>
            <person name="Detter J.C."/>
            <person name="Han C."/>
            <person name="Chain P."/>
            <person name="Tindall B.J."/>
            <person name="Bristow J."/>
            <person name="Eisen J.A."/>
            <person name="Markowitz V."/>
            <person name="Hugenholtz P."/>
            <person name="Kyrpides N.C."/>
            <person name="Klenk H.P."/>
        </authorList>
    </citation>
    <scope>NUCLEOTIDE SEQUENCE [LARGE SCALE GENOMIC DNA]</scope>
    <source>
        <strain evidence="4">ATCC 29888 / DSM 43827 / JCM 3225 / NBRC 14064 / NCIMB 13271 / NRRL B-12336 / IMRU 3971 / 101</strain>
    </source>
</reference>
<dbReference type="eggNOG" id="COG0747">
    <property type="taxonomic scope" value="Bacteria"/>
</dbReference>
<gene>
    <name evidence="3" type="ordered locus">Amir_3973</name>
</gene>
<name>C6WEN8_ACTMD</name>
<dbReference type="HOGENOM" id="CLU_017028_7_4_11"/>
<feature type="signal peptide" evidence="1">
    <location>
        <begin position="1"/>
        <end position="26"/>
    </location>
</feature>
<dbReference type="STRING" id="446462.Amir_3973"/>
<dbReference type="InterPro" id="IPR000914">
    <property type="entry name" value="SBP_5_dom"/>
</dbReference>
<accession>C6WEN8</accession>
<dbReference type="Gene3D" id="3.90.76.10">
    <property type="entry name" value="Dipeptide-binding Protein, Domain 1"/>
    <property type="match status" value="1"/>
</dbReference>
<dbReference type="PANTHER" id="PTHR30290:SF65">
    <property type="entry name" value="MONOACYL PHOSPHATIDYLINOSITOL TETRAMANNOSIDE-BINDING PROTEIN LPQW-RELATED"/>
    <property type="match status" value="1"/>
</dbReference>
<dbReference type="EMBL" id="CP001630">
    <property type="protein sequence ID" value="ACU37838.1"/>
    <property type="molecule type" value="Genomic_DNA"/>
</dbReference>
<feature type="domain" description="Solute-binding protein family 5" evidence="2">
    <location>
        <begin position="84"/>
        <end position="401"/>
    </location>
</feature>
<dbReference type="InterPro" id="IPR030678">
    <property type="entry name" value="Peptide/Ni-bd"/>
</dbReference>
<dbReference type="Gene3D" id="3.40.190.10">
    <property type="entry name" value="Periplasmic binding protein-like II"/>
    <property type="match status" value="1"/>
</dbReference>
<organism evidence="3 4">
    <name type="scientific">Actinosynnema mirum (strain ATCC 29888 / DSM 43827 / JCM 3225 / NBRC 14064 / NCIMB 13271 / NRRL B-12336 / IMRU 3971 / 101)</name>
    <dbReference type="NCBI Taxonomy" id="446462"/>
    <lineage>
        <taxon>Bacteria</taxon>
        <taxon>Bacillati</taxon>
        <taxon>Actinomycetota</taxon>
        <taxon>Actinomycetes</taxon>
        <taxon>Pseudonocardiales</taxon>
        <taxon>Pseudonocardiaceae</taxon>
        <taxon>Actinosynnema</taxon>
    </lineage>
</organism>
<sequence>MRTTMTRRGFLALAGGAALAGCTASAEEVAPDGQAVGGGQLRALFPGAGAGETLDPHVPGSALDRARHKALFDKLVELDDELRPVPRLAKRWESNADATVWRFTLREASFHDGRVLTPDDVLATLARVTDANAQGRVARSALAALDLANSRAADATTVELALTAPTAELPALLAAAGAAIVPADYADPAKAVGTGPFALAAFEPGRALVARPFADHWDGAPHLSELQVLTAGDEAARVRALREGTAEYAHGVGPAFVDAAGSSLRALTARGGTAHGFVMRADRAPFDAPAVRAAFRLLADRTALVGRVLGGRGEVGNDLFGKGVQHYADDLPQRLRDVGAARELLRGAGAEGLAVTLRTTALPGVLEAAELYAAQLREGGVRVAVDVRPEATYAADRAAGDGLWSYWAEPTTIPGHLEAAEERAATGWQDVEHDLALEQARSTVDSATRGELYRRVQRVRHERGAVLVWGHADVVVGTTAAVRGVAAARPDTDAWARFDRAWLSA</sequence>
<dbReference type="AlphaFoldDB" id="C6WEN8"/>
<dbReference type="PROSITE" id="PS51257">
    <property type="entry name" value="PROKAR_LIPOPROTEIN"/>
    <property type="match status" value="1"/>
</dbReference>
<feature type="chain" id="PRO_5002972786" evidence="1">
    <location>
        <begin position="27"/>
        <end position="505"/>
    </location>
</feature>
<dbReference type="Gene3D" id="3.10.105.10">
    <property type="entry name" value="Dipeptide-binding Protein, Domain 3"/>
    <property type="match status" value="1"/>
</dbReference>
<dbReference type="PROSITE" id="PS51318">
    <property type="entry name" value="TAT"/>
    <property type="match status" value="1"/>
</dbReference>